<sequence>MLPKPSFDDRELAESFYEALVNRFCESFEDSLQELLCECSFGVAPSADGDRTFFIVTPNLELADRLTDRIDKIIDRVSELMPGIDQTAVCVMPPQSEDKLSSSRSRKSGLTPQFMMAKLFSNPSEHRSELN</sequence>
<accession>A0A6H1TSE7</accession>
<reference evidence="1 2" key="1">
    <citation type="submission" date="2020-04" db="EMBL/GenBank/DDBJ databases">
        <authorList>
            <person name="Basu S."/>
            <person name="Maruthanayagam V."/>
            <person name="Chakraborty S."/>
            <person name="Pramanik A."/>
            <person name="Mukherjee J."/>
            <person name="Brink B."/>
        </authorList>
    </citation>
    <scope>NUCLEOTIDE SEQUENCE [LARGE SCALE GENOMIC DNA]</scope>
    <source>
        <strain evidence="1 2">AP17</strain>
    </source>
</reference>
<keyword evidence="2" id="KW-1185">Reference proteome</keyword>
<dbReference type="AlphaFoldDB" id="A0A6H1TSE7"/>
<dbReference type="Proteomes" id="UP000500857">
    <property type="component" value="Chromosome"/>
</dbReference>
<dbReference type="RefSeq" id="WP_168567685.1">
    <property type="nucleotide sequence ID" value="NZ_CP051167.1"/>
</dbReference>
<name>A0A6H1TSE7_9CYAN</name>
<dbReference type="KEGG" id="oxy:HCG48_02135"/>
<dbReference type="EMBL" id="CP051167">
    <property type="protein sequence ID" value="QIZ69528.1"/>
    <property type="molecule type" value="Genomic_DNA"/>
</dbReference>
<protein>
    <submittedName>
        <fullName evidence="1">Uncharacterized protein</fullName>
    </submittedName>
</protein>
<organism evidence="1 2">
    <name type="scientific">Oxynema aestuarii AP17</name>
    <dbReference type="NCBI Taxonomy" id="2064643"/>
    <lineage>
        <taxon>Bacteria</taxon>
        <taxon>Bacillati</taxon>
        <taxon>Cyanobacteriota</taxon>
        <taxon>Cyanophyceae</taxon>
        <taxon>Oscillatoriophycideae</taxon>
        <taxon>Oscillatoriales</taxon>
        <taxon>Oscillatoriaceae</taxon>
        <taxon>Oxynema</taxon>
        <taxon>Oxynema aestuarii</taxon>
    </lineage>
</organism>
<evidence type="ECO:0000313" key="2">
    <source>
        <dbReference type="Proteomes" id="UP000500857"/>
    </source>
</evidence>
<proteinExistence type="predicted"/>
<gene>
    <name evidence="1" type="ORF">HCG48_02135</name>
</gene>
<evidence type="ECO:0000313" key="1">
    <source>
        <dbReference type="EMBL" id="QIZ69528.1"/>
    </source>
</evidence>